<dbReference type="PRINTS" id="PR00463">
    <property type="entry name" value="EP450I"/>
</dbReference>
<dbReference type="GO" id="GO:0005506">
    <property type="term" value="F:iron ion binding"/>
    <property type="evidence" value="ECO:0007669"/>
    <property type="project" value="InterPro"/>
</dbReference>
<evidence type="ECO:0000256" key="8">
    <source>
        <dbReference type="PIRSR" id="PIRSR602401-1"/>
    </source>
</evidence>
<dbReference type="Pfam" id="PF00067">
    <property type="entry name" value="p450"/>
    <property type="match status" value="1"/>
</dbReference>
<evidence type="ECO:0000256" key="5">
    <source>
        <dbReference type="ARBA" id="ARBA00023002"/>
    </source>
</evidence>
<evidence type="ECO:0000313" key="11">
    <source>
        <dbReference type="Proteomes" id="UP000664521"/>
    </source>
</evidence>
<evidence type="ECO:0000256" key="1">
    <source>
        <dbReference type="ARBA" id="ARBA00001971"/>
    </source>
</evidence>
<evidence type="ECO:0000256" key="7">
    <source>
        <dbReference type="ARBA" id="ARBA00023033"/>
    </source>
</evidence>
<dbReference type="OrthoDB" id="10029320at2759"/>
<accession>A0A8H3IRL4</accession>
<dbReference type="Proteomes" id="UP000664521">
    <property type="component" value="Unassembled WGS sequence"/>
</dbReference>
<evidence type="ECO:0000313" key="10">
    <source>
        <dbReference type="EMBL" id="CAF9937717.1"/>
    </source>
</evidence>
<keyword evidence="7" id="KW-0503">Monooxygenase</keyword>
<reference evidence="10" key="1">
    <citation type="submission" date="2021-03" db="EMBL/GenBank/DDBJ databases">
        <authorList>
            <person name="Tagirdzhanova G."/>
        </authorList>
    </citation>
    <scope>NUCLEOTIDE SEQUENCE</scope>
</reference>
<dbReference type="PANTHER" id="PTHR24305">
    <property type="entry name" value="CYTOCHROME P450"/>
    <property type="match status" value="1"/>
</dbReference>
<evidence type="ECO:0000256" key="9">
    <source>
        <dbReference type="SAM" id="Phobius"/>
    </source>
</evidence>
<dbReference type="InterPro" id="IPR036396">
    <property type="entry name" value="Cyt_P450_sf"/>
</dbReference>
<dbReference type="AlphaFoldDB" id="A0A8H3IRL4"/>
<dbReference type="SUPFAM" id="SSF48264">
    <property type="entry name" value="Cytochrome P450"/>
    <property type="match status" value="1"/>
</dbReference>
<keyword evidence="3 8" id="KW-0349">Heme</keyword>
<dbReference type="Gene3D" id="1.10.630.10">
    <property type="entry name" value="Cytochrome P450"/>
    <property type="match status" value="1"/>
</dbReference>
<dbReference type="PANTHER" id="PTHR24305:SF107">
    <property type="entry name" value="P450, PUTATIVE (EUROFUNG)-RELATED"/>
    <property type="match status" value="1"/>
</dbReference>
<dbReference type="GO" id="GO:0020037">
    <property type="term" value="F:heme binding"/>
    <property type="evidence" value="ECO:0007669"/>
    <property type="project" value="InterPro"/>
</dbReference>
<evidence type="ECO:0000256" key="4">
    <source>
        <dbReference type="ARBA" id="ARBA00022723"/>
    </source>
</evidence>
<keyword evidence="9" id="KW-0812">Transmembrane</keyword>
<evidence type="ECO:0000256" key="2">
    <source>
        <dbReference type="ARBA" id="ARBA00005179"/>
    </source>
</evidence>
<dbReference type="PRINTS" id="PR00385">
    <property type="entry name" value="P450"/>
</dbReference>
<comment type="cofactor">
    <cofactor evidence="1 8">
        <name>heme</name>
        <dbReference type="ChEBI" id="CHEBI:30413"/>
    </cofactor>
</comment>
<evidence type="ECO:0008006" key="12">
    <source>
        <dbReference type="Google" id="ProtNLM"/>
    </source>
</evidence>
<evidence type="ECO:0000256" key="3">
    <source>
        <dbReference type="ARBA" id="ARBA00022617"/>
    </source>
</evidence>
<protein>
    <recommendedName>
        <fullName evidence="12">Cytochrome P450</fullName>
    </recommendedName>
</protein>
<dbReference type="GO" id="GO:0016705">
    <property type="term" value="F:oxidoreductase activity, acting on paired donors, with incorporation or reduction of molecular oxygen"/>
    <property type="evidence" value="ECO:0007669"/>
    <property type="project" value="InterPro"/>
</dbReference>
<organism evidence="10 11">
    <name type="scientific">Heterodermia speciosa</name>
    <dbReference type="NCBI Taxonomy" id="116794"/>
    <lineage>
        <taxon>Eukaryota</taxon>
        <taxon>Fungi</taxon>
        <taxon>Dikarya</taxon>
        <taxon>Ascomycota</taxon>
        <taxon>Pezizomycotina</taxon>
        <taxon>Lecanoromycetes</taxon>
        <taxon>OSLEUM clade</taxon>
        <taxon>Lecanoromycetidae</taxon>
        <taxon>Caliciales</taxon>
        <taxon>Physciaceae</taxon>
        <taxon>Heterodermia</taxon>
    </lineage>
</organism>
<feature type="binding site" description="axial binding residue" evidence="8">
    <location>
        <position position="477"/>
    </location>
    <ligand>
        <name>heme</name>
        <dbReference type="ChEBI" id="CHEBI:30413"/>
    </ligand>
    <ligandPart>
        <name>Fe</name>
        <dbReference type="ChEBI" id="CHEBI:18248"/>
    </ligandPart>
</feature>
<keyword evidence="11" id="KW-1185">Reference proteome</keyword>
<comment type="pathway">
    <text evidence="2">Secondary metabolite biosynthesis.</text>
</comment>
<feature type="transmembrane region" description="Helical" evidence="9">
    <location>
        <begin position="6"/>
        <end position="26"/>
    </location>
</feature>
<dbReference type="InterPro" id="IPR001128">
    <property type="entry name" value="Cyt_P450"/>
</dbReference>
<sequence>MALIEVPSIATIWAAIILILAIRFSVKLYSARRAIYEYRSQGLPMPPWNPLFGHLFFCYQITSKLPKDAHPNYLPDMIRRTLPDLGPIYYLDTWPFGPQMLVVASTHGLHQITQEHSLPKYHAMKYFLKPISEGLDIVTMEGDLWKTWRGIFNPGFSAAHLMGLTTNIVEETARFCDILQDCSTARETFRMKNLTDNLTMDIIGRVVLDTSLNSQRQKNPLVDGLRMQIRWLTFGADVNPFTRYNPLRPLVHWYNSRRMNNYVSKEIDSRFARLQASWDHSNERGKSIIDLVLTAYLTERKDSAKLRLPLDSTFKKFTMSQIKLFLFSGHDTTSSTVCYIFYTLATRPDILARVRSEHDELLGPDVSRTASLVATDPVLLNKLPFTSAVIKETLRLYPAVSSTRTGEPDFHVVDDLGRRYPTDGLLVWSNPVPIHRDPAYWQQPDDFIPERWLVGPDSPLHPVKGAWRPFEHGPRNCIGQELAMIEMKVIIVMTARRFDFSIAYDELDNAKGTQRIKTVHGQRGYQIGRAQPANDLPCRVSNPDQ</sequence>
<keyword evidence="6 8" id="KW-0408">Iron</keyword>
<name>A0A8H3IRL4_9LECA</name>
<keyword evidence="5" id="KW-0560">Oxidoreductase</keyword>
<proteinExistence type="predicted"/>
<dbReference type="CDD" id="cd11051">
    <property type="entry name" value="CYP59-like"/>
    <property type="match status" value="1"/>
</dbReference>
<dbReference type="InterPro" id="IPR002401">
    <property type="entry name" value="Cyt_P450_E_grp-I"/>
</dbReference>
<dbReference type="EMBL" id="CAJPDS010000104">
    <property type="protein sequence ID" value="CAF9937717.1"/>
    <property type="molecule type" value="Genomic_DNA"/>
</dbReference>
<keyword evidence="9" id="KW-1133">Transmembrane helix</keyword>
<evidence type="ECO:0000256" key="6">
    <source>
        <dbReference type="ARBA" id="ARBA00023004"/>
    </source>
</evidence>
<dbReference type="GO" id="GO:0004497">
    <property type="term" value="F:monooxygenase activity"/>
    <property type="evidence" value="ECO:0007669"/>
    <property type="project" value="UniProtKB-KW"/>
</dbReference>
<gene>
    <name evidence="10" type="ORF">HETSPECPRED_000626</name>
</gene>
<keyword evidence="9" id="KW-0472">Membrane</keyword>
<dbReference type="InterPro" id="IPR050121">
    <property type="entry name" value="Cytochrome_P450_monoxygenase"/>
</dbReference>
<keyword evidence="4 8" id="KW-0479">Metal-binding</keyword>
<comment type="caution">
    <text evidence="10">The sequence shown here is derived from an EMBL/GenBank/DDBJ whole genome shotgun (WGS) entry which is preliminary data.</text>
</comment>